<comment type="subcellular location">
    <subcellularLocation>
        <location evidence="1 7">Cytoplasm</location>
    </subcellularLocation>
</comment>
<dbReference type="HAMAP" id="MF_00141">
    <property type="entry name" value="EF_P"/>
    <property type="match status" value="1"/>
</dbReference>
<comment type="function">
    <text evidence="7">Involved in peptide bond synthesis. Stimulates efficient translation and peptide-bond synthesis on native or reconstituted 70S ribosomes in vitro. Probably functions indirectly by altering the affinity of the ribosome for aminoacyl-tRNA, thus increasing their reactivity as acceptors for peptidyl transferase.</text>
</comment>
<feature type="domain" description="Translation elongation factor P/YeiP central" evidence="11">
    <location>
        <begin position="67"/>
        <end position="121"/>
    </location>
</feature>
<dbReference type="AlphaFoldDB" id="A0A6P1ZJR4"/>
<evidence type="ECO:0000313" key="13">
    <source>
        <dbReference type="EMBL" id="TVM34995.1"/>
    </source>
</evidence>
<dbReference type="NCBIfam" id="NF001810">
    <property type="entry name" value="PRK00529.1"/>
    <property type="match status" value="1"/>
</dbReference>
<dbReference type="CDD" id="cd05794">
    <property type="entry name" value="S1_EF-P_repeat_2"/>
    <property type="match status" value="1"/>
</dbReference>
<dbReference type="UniPathway" id="UPA00345"/>
<dbReference type="InterPro" id="IPR011768">
    <property type="entry name" value="Transl_elongation_fac_P"/>
</dbReference>
<comment type="pathway">
    <text evidence="2 7">Protein biosynthesis; polypeptide chain elongation.</text>
</comment>
<gene>
    <name evidence="7 13" type="primary">efp</name>
    <name evidence="13" type="ORF">DQK91_06185</name>
    <name evidence="12" type="ORF">E8L03_03765</name>
</gene>
<reference evidence="13 14" key="1">
    <citation type="submission" date="2018-06" db="EMBL/GenBank/DDBJ databases">
        <title>Complete genome of Desulfovibrio marinus P48SEP.</title>
        <authorList>
            <person name="Crispim J.S."/>
            <person name="Vidigal P.M.P."/>
            <person name="Silva L.C.F."/>
            <person name="Araujo L.C."/>
            <person name="Laguardia C.N."/>
            <person name="Dias R.S."/>
            <person name="Sousa M.P."/>
            <person name="Paula S.O."/>
            <person name="Silva C."/>
        </authorList>
    </citation>
    <scope>NUCLEOTIDE SEQUENCE [LARGE SCALE GENOMIC DNA]</scope>
    <source>
        <strain evidence="13 14">P48SEP</strain>
    </source>
</reference>
<dbReference type="Pfam" id="PF09285">
    <property type="entry name" value="Elong-fact-P_C"/>
    <property type="match status" value="1"/>
</dbReference>
<evidence type="ECO:0000313" key="14">
    <source>
        <dbReference type="Proteomes" id="UP000434052"/>
    </source>
</evidence>
<dbReference type="SUPFAM" id="SSF50104">
    <property type="entry name" value="Translation proteins SH3-like domain"/>
    <property type="match status" value="1"/>
</dbReference>
<dbReference type="RefSeq" id="WP_144234545.1">
    <property type="nucleotide sequence ID" value="NZ_CP039543.1"/>
</dbReference>
<dbReference type="PANTHER" id="PTHR30053">
    <property type="entry name" value="ELONGATION FACTOR P"/>
    <property type="match status" value="1"/>
</dbReference>
<dbReference type="InterPro" id="IPR020599">
    <property type="entry name" value="Transl_elong_fac_P/YeiP"/>
</dbReference>
<dbReference type="InterPro" id="IPR001059">
    <property type="entry name" value="Transl_elong_P/YeiP_cen"/>
</dbReference>
<dbReference type="SUPFAM" id="SSF50249">
    <property type="entry name" value="Nucleic acid-binding proteins"/>
    <property type="match status" value="2"/>
</dbReference>
<evidence type="ECO:0000256" key="6">
    <source>
        <dbReference type="ARBA" id="ARBA00022917"/>
    </source>
</evidence>
<dbReference type="InterPro" id="IPR012340">
    <property type="entry name" value="NA-bd_OB-fold"/>
</dbReference>
<dbReference type="InterPro" id="IPR013852">
    <property type="entry name" value="Transl_elong_P/YeiP_CS"/>
</dbReference>
<protein>
    <recommendedName>
        <fullName evidence="7 8">Elongation factor P</fullName>
        <shortName evidence="7">EF-P</shortName>
    </recommendedName>
</protein>
<dbReference type="Gene3D" id="2.30.30.30">
    <property type="match status" value="1"/>
</dbReference>
<dbReference type="Gene3D" id="2.40.50.140">
    <property type="entry name" value="Nucleic acid-binding proteins"/>
    <property type="match status" value="2"/>
</dbReference>
<dbReference type="PROSITE" id="PS01275">
    <property type="entry name" value="EFP"/>
    <property type="match status" value="1"/>
</dbReference>
<dbReference type="PIRSF" id="PIRSF005901">
    <property type="entry name" value="EF-P"/>
    <property type="match status" value="1"/>
</dbReference>
<evidence type="ECO:0000256" key="5">
    <source>
        <dbReference type="ARBA" id="ARBA00022768"/>
    </source>
</evidence>
<evidence type="ECO:0000256" key="8">
    <source>
        <dbReference type="NCBIfam" id="TIGR00038"/>
    </source>
</evidence>
<dbReference type="EMBL" id="CP039543">
    <property type="protein sequence ID" value="QJT08094.1"/>
    <property type="molecule type" value="Genomic_DNA"/>
</dbReference>
<keyword evidence="4 7" id="KW-0963">Cytoplasm</keyword>
<dbReference type="GO" id="GO:0005829">
    <property type="term" value="C:cytosol"/>
    <property type="evidence" value="ECO:0007669"/>
    <property type="project" value="UniProtKB-ARBA"/>
</dbReference>
<evidence type="ECO:0000313" key="12">
    <source>
        <dbReference type="EMBL" id="QJT08094.1"/>
    </source>
</evidence>
<dbReference type="SMART" id="SM00841">
    <property type="entry name" value="Elong-fact-P_C"/>
    <property type="match status" value="1"/>
</dbReference>
<organism evidence="13 14">
    <name type="scientific">Oceanidesulfovibrio marinus</name>
    <dbReference type="NCBI Taxonomy" id="370038"/>
    <lineage>
        <taxon>Bacteria</taxon>
        <taxon>Pseudomonadati</taxon>
        <taxon>Thermodesulfobacteriota</taxon>
        <taxon>Desulfovibrionia</taxon>
        <taxon>Desulfovibrionales</taxon>
        <taxon>Desulfovibrionaceae</taxon>
        <taxon>Oceanidesulfovibrio</taxon>
    </lineage>
</organism>
<keyword evidence="15" id="KW-1185">Reference proteome</keyword>
<dbReference type="SMART" id="SM01185">
    <property type="entry name" value="EFP"/>
    <property type="match status" value="1"/>
</dbReference>
<sequence length="188" mass="20780">MYSTKDFKGGLKIEWDGTPYEIVEASHYKPGKGGAFVRTKLRNMLTGGIVENNFRSGEKVGKPDMETRAMQYLYKDGDDYVFMDMSSYEQVHINPDQAGDKGGYLKDGQEAKVLFYNGQPLDLEIPVSTVLEVVETEPGVKGDTVSSTFKPATMETGLTIQVPLFINIGDRIKIDTRSGSYLGREGSA</sequence>
<evidence type="ECO:0000259" key="11">
    <source>
        <dbReference type="SMART" id="SM01185"/>
    </source>
</evidence>
<dbReference type="GO" id="GO:0003746">
    <property type="term" value="F:translation elongation factor activity"/>
    <property type="evidence" value="ECO:0007669"/>
    <property type="project" value="UniProtKB-UniRule"/>
</dbReference>
<dbReference type="FunFam" id="2.30.30.30:FF:000003">
    <property type="entry name" value="Elongation factor P"/>
    <property type="match status" value="1"/>
</dbReference>
<dbReference type="NCBIfam" id="TIGR00038">
    <property type="entry name" value="efp"/>
    <property type="match status" value="1"/>
</dbReference>
<dbReference type="GO" id="GO:0043043">
    <property type="term" value="P:peptide biosynthetic process"/>
    <property type="evidence" value="ECO:0007669"/>
    <property type="project" value="InterPro"/>
</dbReference>
<dbReference type="Pfam" id="PF08207">
    <property type="entry name" value="EFP_N"/>
    <property type="match status" value="1"/>
</dbReference>
<evidence type="ECO:0000256" key="9">
    <source>
        <dbReference type="RuleBase" id="RU004389"/>
    </source>
</evidence>
<feature type="domain" description="Elongation factor P C-terminal" evidence="10">
    <location>
        <begin position="129"/>
        <end position="184"/>
    </location>
</feature>
<dbReference type="PANTHER" id="PTHR30053:SF12">
    <property type="entry name" value="ELONGATION FACTOR P (EF-P) FAMILY PROTEIN"/>
    <property type="match status" value="1"/>
</dbReference>
<dbReference type="EMBL" id="QMIF01000003">
    <property type="protein sequence ID" value="TVM34995.1"/>
    <property type="molecule type" value="Genomic_DNA"/>
</dbReference>
<dbReference type="InterPro" id="IPR014722">
    <property type="entry name" value="Rib_uL2_dom2"/>
</dbReference>
<dbReference type="OrthoDB" id="9801844at2"/>
<evidence type="ECO:0000259" key="10">
    <source>
        <dbReference type="SMART" id="SM00841"/>
    </source>
</evidence>
<name>A0A6P1ZJR4_9BACT</name>
<dbReference type="InterPro" id="IPR008991">
    <property type="entry name" value="Translation_prot_SH3-like_sf"/>
</dbReference>
<dbReference type="CDD" id="cd04470">
    <property type="entry name" value="S1_EF-P_repeat_1"/>
    <property type="match status" value="1"/>
</dbReference>
<proteinExistence type="inferred from homology"/>
<evidence type="ECO:0000256" key="3">
    <source>
        <dbReference type="ARBA" id="ARBA00009479"/>
    </source>
</evidence>
<dbReference type="FunFam" id="2.40.50.140:FF:000004">
    <property type="entry name" value="Elongation factor P"/>
    <property type="match status" value="1"/>
</dbReference>
<evidence type="ECO:0000313" key="15">
    <source>
        <dbReference type="Proteomes" id="UP000503251"/>
    </source>
</evidence>
<accession>A0A6P1ZJR4</accession>
<dbReference type="Proteomes" id="UP000503251">
    <property type="component" value="Chromosome"/>
</dbReference>
<evidence type="ECO:0000256" key="1">
    <source>
        <dbReference type="ARBA" id="ARBA00004496"/>
    </source>
</evidence>
<dbReference type="FunFam" id="2.40.50.140:FF:000009">
    <property type="entry name" value="Elongation factor P"/>
    <property type="match status" value="1"/>
</dbReference>
<dbReference type="InterPro" id="IPR015365">
    <property type="entry name" value="Elong-fact-P_C"/>
</dbReference>
<keyword evidence="5 7" id="KW-0251">Elongation factor</keyword>
<dbReference type="Pfam" id="PF01132">
    <property type="entry name" value="EFP"/>
    <property type="match status" value="1"/>
</dbReference>
<comment type="similarity">
    <text evidence="3 7 9">Belongs to the elongation factor P family.</text>
</comment>
<evidence type="ECO:0000256" key="7">
    <source>
        <dbReference type="HAMAP-Rule" id="MF_00141"/>
    </source>
</evidence>
<reference evidence="12 15" key="2">
    <citation type="submission" date="2019-04" db="EMBL/GenBank/DDBJ databases">
        <title>Isolation and culture of sulfate reducing bacteria from the cold seep of the South China Sea.</title>
        <authorList>
            <person name="Sun C."/>
            <person name="Liu R."/>
        </authorList>
    </citation>
    <scope>NUCLEOTIDE SEQUENCE [LARGE SCALE GENOMIC DNA]</scope>
    <source>
        <strain evidence="12 15">CS1</strain>
    </source>
</reference>
<keyword evidence="6 7" id="KW-0648">Protein biosynthesis</keyword>
<dbReference type="InterPro" id="IPR013185">
    <property type="entry name" value="Transl_elong_KOW-like"/>
</dbReference>
<evidence type="ECO:0000256" key="2">
    <source>
        <dbReference type="ARBA" id="ARBA00004815"/>
    </source>
</evidence>
<evidence type="ECO:0000256" key="4">
    <source>
        <dbReference type="ARBA" id="ARBA00022490"/>
    </source>
</evidence>
<dbReference type="Proteomes" id="UP000434052">
    <property type="component" value="Unassembled WGS sequence"/>
</dbReference>